<dbReference type="GO" id="GO:0046872">
    <property type="term" value="F:metal ion binding"/>
    <property type="evidence" value="ECO:0007669"/>
    <property type="project" value="UniProtKB-KW"/>
</dbReference>
<dbReference type="Gene3D" id="3.10.20.30">
    <property type="match status" value="1"/>
</dbReference>
<evidence type="ECO:0000256" key="2">
    <source>
        <dbReference type="ARBA" id="ARBA00022714"/>
    </source>
</evidence>
<keyword evidence="5" id="KW-0411">Iron-sulfur</keyword>
<gene>
    <name evidence="8" type="ORF">BEN30_10420</name>
</gene>
<keyword evidence="2" id="KW-0001">2Fe-2S</keyword>
<dbReference type="OrthoDB" id="9799640at2"/>
<proteinExistence type="inferred from homology"/>
<evidence type="ECO:0000256" key="4">
    <source>
        <dbReference type="ARBA" id="ARBA00023004"/>
    </source>
</evidence>
<reference evidence="9" key="1">
    <citation type="submission" date="2016-07" db="EMBL/GenBank/DDBJ databases">
        <authorList>
            <person name="Florea S."/>
            <person name="Webb J.S."/>
            <person name="Jaromczyk J."/>
            <person name="Schardl C.L."/>
        </authorList>
    </citation>
    <scope>NUCLEOTIDE SEQUENCE [LARGE SCALE GENOMIC DNA]</scope>
    <source>
        <strain evidence="9">MV-1</strain>
    </source>
</reference>
<dbReference type="InterPro" id="IPR018298">
    <property type="entry name" value="Adrenodoxin_Fe-S_BS"/>
</dbReference>
<keyword evidence="3" id="KW-0479">Metal-binding</keyword>
<dbReference type="InterPro" id="IPR001041">
    <property type="entry name" value="2Fe-2S_ferredoxin-type"/>
</dbReference>
<dbReference type="PANTHER" id="PTHR23426">
    <property type="entry name" value="FERREDOXIN/ADRENODOXIN"/>
    <property type="match status" value="1"/>
</dbReference>
<dbReference type="Pfam" id="PF00111">
    <property type="entry name" value="Fer2"/>
    <property type="match status" value="1"/>
</dbReference>
<dbReference type="CDD" id="cd00207">
    <property type="entry name" value="fer2"/>
    <property type="match status" value="1"/>
</dbReference>
<accession>A0A1E5Q7T3</accession>
<protein>
    <recommendedName>
        <fullName evidence="7">2Fe-2S ferredoxin-type domain-containing protein</fullName>
    </recommendedName>
</protein>
<dbReference type="AlphaFoldDB" id="A0A1E5Q7T3"/>
<comment type="caution">
    <text evidence="8">The sequence shown here is derived from an EMBL/GenBank/DDBJ whole genome shotgun (WGS) entry which is preliminary data.</text>
</comment>
<organism evidence="8 9">
    <name type="scientific">Magnetovibrio blakemorei</name>
    <dbReference type="NCBI Taxonomy" id="28181"/>
    <lineage>
        <taxon>Bacteria</taxon>
        <taxon>Pseudomonadati</taxon>
        <taxon>Pseudomonadota</taxon>
        <taxon>Alphaproteobacteria</taxon>
        <taxon>Rhodospirillales</taxon>
        <taxon>Magnetovibrionaceae</taxon>
        <taxon>Magnetovibrio</taxon>
    </lineage>
</organism>
<evidence type="ECO:0000256" key="1">
    <source>
        <dbReference type="ARBA" id="ARBA00010914"/>
    </source>
</evidence>
<dbReference type="STRING" id="28181.BEN30_10420"/>
<dbReference type="InterPro" id="IPR036010">
    <property type="entry name" value="2Fe-2S_ferredoxin-like_sf"/>
</dbReference>
<feature type="domain" description="2Fe-2S ferredoxin-type" evidence="7">
    <location>
        <begin position="1"/>
        <end position="102"/>
    </location>
</feature>
<dbReference type="InterPro" id="IPR012675">
    <property type="entry name" value="Beta-grasp_dom_sf"/>
</dbReference>
<evidence type="ECO:0000313" key="9">
    <source>
        <dbReference type="Proteomes" id="UP000095347"/>
    </source>
</evidence>
<comment type="similarity">
    <text evidence="1">Belongs to the adrenodoxin/putidaredoxin family.</text>
</comment>
<dbReference type="GO" id="GO:0140647">
    <property type="term" value="P:P450-containing electron transport chain"/>
    <property type="evidence" value="ECO:0007669"/>
    <property type="project" value="InterPro"/>
</dbReference>
<dbReference type="RefSeq" id="WP_069958010.1">
    <property type="nucleotide sequence ID" value="NZ_MCGG01000025.1"/>
</dbReference>
<evidence type="ECO:0000256" key="5">
    <source>
        <dbReference type="ARBA" id="ARBA00023014"/>
    </source>
</evidence>
<evidence type="ECO:0000313" key="8">
    <source>
        <dbReference type="EMBL" id="OEJ67181.1"/>
    </source>
</evidence>
<dbReference type="Proteomes" id="UP000095347">
    <property type="component" value="Unassembled WGS sequence"/>
</dbReference>
<sequence length="102" mass="11045">MATLKVTDASGECKVIEAKVGLSLMEILREAGYPVAGECNGSLACATCHVIIGEAWADKVPELTDEEEDILDTVFNLEETSRLCCQILMNDELSGLDLRIPD</sequence>
<keyword evidence="9" id="KW-1185">Reference proteome</keyword>
<dbReference type="EMBL" id="MCGG01000025">
    <property type="protein sequence ID" value="OEJ67181.1"/>
    <property type="molecule type" value="Genomic_DNA"/>
</dbReference>
<evidence type="ECO:0000256" key="6">
    <source>
        <dbReference type="ARBA" id="ARBA00034078"/>
    </source>
</evidence>
<name>A0A1E5Q7T3_9PROT</name>
<dbReference type="PRINTS" id="PR00355">
    <property type="entry name" value="ADRENODOXIN"/>
</dbReference>
<evidence type="ECO:0000259" key="7">
    <source>
        <dbReference type="PROSITE" id="PS51085"/>
    </source>
</evidence>
<dbReference type="GO" id="GO:0051537">
    <property type="term" value="F:2 iron, 2 sulfur cluster binding"/>
    <property type="evidence" value="ECO:0007669"/>
    <property type="project" value="UniProtKB-KW"/>
</dbReference>
<dbReference type="InterPro" id="IPR001055">
    <property type="entry name" value="Adrenodoxin-like"/>
</dbReference>
<evidence type="ECO:0000256" key="3">
    <source>
        <dbReference type="ARBA" id="ARBA00022723"/>
    </source>
</evidence>
<dbReference type="PANTHER" id="PTHR23426:SF65">
    <property type="entry name" value="FERREDOXIN-2, MITOCHONDRIAL"/>
    <property type="match status" value="1"/>
</dbReference>
<dbReference type="GO" id="GO:0009055">
    <property type="term" value="F:electron transfer activity"/>
    <property type="evidence" value="ECO:0007669"/>
    <property type="project" value="TreeGrafter"/>
</dbReference>
<dbReference type="SUPFAM" id="SSF54292">
    <property type="entry name" value="2Fe-2S ferredoxin-like"/>
    <property type="match status" value="1"/>
</dbReference>
<dbReference type="PROSITE" id="PS00814">
    <property type="entry name" value="ADX"/>
    <property type="match status" value="1"/>
</dbReference>
<dbReference type="PROSITE" id="PS51085">
    <property type="entry name" value="2FE2S_FER_2"/>
    <property type="match status" value="1"/>
</dbReference>
<keyword evidence="4" id="KW-0408">Iron</keyword>
<comment type="cofactor">
    <cofactor evidence="6">
        <name>[2Fe-2S] cluster</name>
        <dbReference type="ChEBI" id="CHEBI:190135"/>
    </cofactor>
</comment>